<dbReference type="PANTHER" id="PTHR15427">
    <property type="entry name" value="EMILIN ELASTIN MICROFIBRIL INTERFACE-LOCATED PROTEIN ELASTIN MICROFIBRIL INTERFACER"/>
    <property type="match status" value="1"/>
</dbReference>
<dbReference type="Pfam" id="PF01391">
    <property type="entry name" value="Collagen"/>
    <property type="match status" value="1"/>
</dbReference>
<evidence type="ECO:0000259" key="7">
    <source>
        <dbReference type="PROSITE" id="PS50871"/>
    </source>
</evidence>
<accession>S4R6W7</accession>
<feature type="compositionally biased region" description="Basic and acidic residues" evidence="5">
    <location>
        <begin position="75"/>
        <end position="87"/>
    </location>
</feature>
<keyword evidence="2" id="KW-0964">Secreted</keyword>
<dbReference type="SUPFAM" id="SSF49842">
    <property type="entry name" value="TNF-like"/>
    <property type="match status" value="1"/>
</dbReference>
<feature type="signal peptide" evidence="6">
    <location>
        <begin position="1"/>
        <end position="31"/>
    </location>
</feature>
<evidence type="ECO:0000256" key="2">
    <source>
        <dbReference type="ARBA" id="ARBA00022525"/>
    </source>
</evidence>
<dbReference type="InterPro" id="IPR008983">
    <property type="entry name" value="Tumour_necrosis_fac-like_dom"/>
</dbReference>
<dbReference type="InterPro" id="IPR050392">
    <property type="entry name" value="Collagen/C1q_domain"/>
</dbReference>
<dbReference type="PRINTS" id="PR00007">
    <property type="entry name" value="COMPLEMNTC1Q"/>
</dbReference>
<dbReference type="InterPro" id="IPR001073">
    <property type="entry name" value="C1q_dom"/>
</dbReference>
<dbReference type="Pfam" id="PF00386">
    <property type="entry name" value="C1q"/>
    <property type="match status" value="1"/>
</dbReference>
<keyword evidence="3 6" id="KW-0732">Signal</keyword>
<feature type="region of interest" description="Disordered" evidence="5">
    <location>
        <begin position="45"/>
        <end position="127"/>
    </location>
</feature>
<evidence type="ECO:0000256" key="1">
    <source>
        <dbReference type="ARBA" id="ARBA00004613"/>
    </source>
</evidence>
<evidence type="ECO:0000256" key="5">
    <source>
        <dbReference type="SAM" id="MobiDB-lite"/>
    </source>
</evidence>
<dbReference type="Gene3D" id="2.60.120.40">
    <property type="match status" value="1"/>
</dbReference>
<feature type="chain" id="PRO_5004532281" description="C1q domain-containing protein" evidence="6">
    <location>
        <begin position="32"/>
        <end position="253"/>
    </location>
</feature>
<evidence type="ECO:0000256" key="4">
    <source>
        <dbReference type="ARBA" id="ARBA00023119"/>
    </source>
</evidence>
<reference evidence="8" key="1">
    <citation type="submission" date="2025-08" db="UniProtKB">
        <authorList>
            <consortium name="Ensembl"/>
        </authorList>
    </citation>
    <scope>IDENTIFICATION</scope>
</reference>
<dbReference type="GO" id="GO:0005576">
    <property type="term" value="C:extracellular region"/>
    <property type="evidence" value="ECO:0007669"/>
    <property type="project" value="UniProtKB-SubCell"/>
</dbReference>
<keyword evidence="4" id="KW-0176">Collagen</keyword>
<evidence type="ECO:0000256" key="3">
    <source>
        <dbReference type="ARBA" id="ARBA00022729"/>
    </source>
</evidence>
<dbReference type="PANTHER" id="PTHR15427:SF52">
    <property type="entry name" value="C1Q DOMAIN-CONTAINING PROTEIN"/>
    <property type="match status" value="1"/>
</dbReference>
<dbReference type="STRING" id="7757.ENSPMAP00000000947"/>
<dbReference type="AlphaFoldDB" id="S4R6W7"/>
<feature type="domain" description="C1q" evidence="7">
    <location>
        <begin position="124"/>
        <end position="253"/>
    </location>
</feature>
<name>S4R6W7_PETMA</name>
<feature type="compositionally biased region" description="Low complexity" evidence="5">
    <location>
        <begin position="89"/>
        <end position="99"/>
    </location>
</feature>
<feature type="compositionally biased region" description="Basic and acidic residues" evidence="5">
    <location>
        <begin position="57"/>
        <end position="66"/>
    </location>
</feature>
<evidence type="ECO:0000256" key="6">
    <source>
        <dbReference type="SAM" id="SignalP"/>
    </source>
</evidence>
<sequence>SIYRLAARQMSILSLLLASALLSVTTELGEGAGAQEDRAVCAGMSGIPGTPGQHGVLGRDGRDGKDGVMGTPGAKGDRGASGDKGVKGEPGLPGKLGPIGQSGPMGPPGIPGEKGGRGNKSENGVGPRSAFSAKVALYKPATGCPMKFDIIITNPQGHYNPITGKFTCASPGTYYFTLFMHSSASGHLVVMIMKNGQLISNVCARPDEEISGSVVLSLETGDQVWLEMKAPYINLIIDQSRDALFSGFLLFPD</sequence>
<organism evidence="8">
    <name type="scientific">Petromyzon marinus</name>
    <name type="common">Sea lamprey</name>
    <dbReference type="NCBI Taxonomy" id="7757"/>
    <lineage>
        <taxon>Eukaryota</taxon>
        <taxon>Metazoa</taxon>
        <taxon>Chordata</taxon>
        <taxon>Craniata</taxon>
        <taxon>Vertebrata</taxon>
        <taxon>Cyclostomata</taxon>
        <taxon>Hyperoartia</taxon>
        <taxon>Petromyzontiformes</taxon>
        <taxon>Petromyzontidae</taxon>
        <taxon>Petromyzon</taxon>
    </lineage>
</organism>
<evidence type="ECO:0000313" key="8">
    <source>
        <dbReference type="Ensembl" id="ENSPMAP00000000947.1"/>
    </source>
</evidence>
<comment type="subcellular location">
    <subcellularLocation>
        <location evidence="1">Secreted</location>
    </subcellularLocation>
</comment>
<proteinExistence type="predicted"/>
<dbReference type="Ensembl" id="ENSPMAT00000000951.1">
    <property type="protein sequence ID" value="ENSPMAP00000000947.1"/>
    <property type="gene ID" value="ENSPMAG00000000864.1"/>
</dbReference>
<dbReference type="InterPro" id="IPR008160">
    <property type="entry name" value="Collagen"/>
</dbReference>
<dbReference type="HOGENOM" id="CLU_001074_0_2_1"/>
<dbReference type="SMART" id="SM00110">
    <property type="entry name" value="C1Q"/>
    <property type="match status" value="1"/>
</dbReference>
<reference evidence="8" key="2">
    <citation type="submission" date="2025-09" db="UniProtKB">
        <authorList>
            <consortium name="Ensembl"/>
        </authorList>
    </citation>
    <scope>IDENTIFICATION</scope>
</reference>
<protein>
    <recommendedName>
        <fullName evidence="7">C1q domain-containing protein</fullName>
    </recommendedName>
</protein>
<dbReference type="GeneTree" id="ENSGT00940000154936"/>
<dbReference type="PROSITE" id="PS50871">
    <property type="entry name" value="C1Q"/>
    <property type="match status" value="1"/>
</dbReference>